<keyword evidence="3" id="KW-1185">Reference proteome</keyword>
<feature type="signal peptide" evidence="1">
    <location>
        <begin position="1"/>
        <end position="26"/>
    </location>
</feature>
<evidence type="ECO:0008006" key="4">
    <source>
        <dbReference type="Google" id="ProtNLM"/>
    </source>
</evidence>
<keyword evidence="1" id="KW-0732">Signal</keyword>
<reference evidence="2" key="1">
    <citation type="submission" date="2021-01" db="UniProtKB">
        <authorList>
            <consortium name="EnsemblPlants"/>
        </authorList>
    </citation>
    <scope>IDENTIFICATION</scope>
</reference>
<evidence type="ECO:0000313" key="2">
    <source>
        <dbReference type="EnsemblPlants" id="Kaladp0996s0004.1.v1.1.CDS.1"/>
    </source>
</evidence>
<evidence type="ECO:0000313" key="3">
    <source>
        <dbReference type="Proteomes" id="UP000594263"/>
    </source>
</evidence>
<dbReference type="EnsemblPlants" id="Kaladp0996s0004.1.v1.1">
    <property type="protein sequence ID" value="Kaladp0996s0004.1.v1.1.CDS.1"/>
    <property type="gene ID" value="Kaladp0996s0004.v1.1"/>
</dbReference>
<dbReference type="Gramene" id="Kaladp0996s0004.1.v1.1">
    <property type="protein sequence ID" value="Kaladp0996s0004.1.v1.1.CDS.1"/>
    <property type="gene ID" value="Kaladp0996s0004.v1.1"/>
</dbReference>
<dbReference type="AlphaFoldDB" id="A0A7N0VJD3"/>
<evidence type="ECO:0000256" key="1">
    <source>
        <dbReference type="SAM" id="SignalP"/>
    </source>
</evidence>
<proteinExistence type="predicted"/>
<organism evidence="2 3">
    <name type="scientific">Kalanchoe fedtschenkoi</name>
    <name type="common">Lavender scallops</name>
    <name type="synonym">South American air plant</name>
    <dbReference type="NCBI Taxonomy" id="63787"/>
    <lineage>
        <taxon>Eukaryota</taxon>
        <taxon>Viridiplantae</taxon>
        <taxon>Streptophyta</taxon>
        <taxon>Embryophyta</taxon>
        <taxon>Tracheophyta</taxon>
        <taxon>Spermatophyta</taxon>
        <taxon>Magnoliopsida</taxon>
        <taxon>eudicotyledons</taxon>
        <taxon>Gunneridae</taxon>
        <taxon>Pentapetalae</taxon>
        <taxon>Saxifragales</taxon>
        <taxon>Crassulaceae</taxon>
        <taxon>Kalanchoe</taxon>
    </lineage>
</organism>
<sequence length="74" mass="8610">MRCFYQVSNPCCAHPLFHCLFALGLAQFASTPQGRSDNEIEMFNKECAFDGSQYWTHALYMPPIQQDRRVIHQL</sequence>
<protein>
    <recommendedName>
        <fullName evidence="4">Secreted protein</fullName>
    </recommendedName>
</protein>
<name>A0A7N0VJD3_KALFE</name>
<dbReference type="Proteomes" id="UP000594263">
    <property type="component" value="Unplaced"/>
</dbReference>
<accession>A0A7N0VJD3</accession>
<feature type="chain" id="PRO_5029568372" description="Secreted protein" evidence="1">
    <location>
        <begin position="27"/>
        <end position="74"/>
    </location>
</feature>